<dbReference type="EMBL" id="JBEZAM010000086">
    <property type="protein sequence ID" value="MEU7297922.1"/>
    <property type="molecule type" value="Genomic_DNA"/>
</dbReference>
<evidence type="ECO:0000313" key="2">
    <source>
        <dbReference type="EMBL" id="MEU7297922.1"/>
    </source>
</evidence>
<protein>
    <submittedName>
        <fullName evidence="2">Uncharacterized protein</fullName>
    </submittedName>
</protein>
<accession>A0ABV3D615</accession>
<sequence length="120" mass="12133">MRLEEVLVGEDHGLDGVLLVLPGDEPVPVLASGGWPADPDLGAVDDAGLPTGAEVVDDFGQCSQPDAGADHASPLGEQGPYFADGPGDGGAVDHPGLDVSPLTVHELVRACCESGVVSRR</sequence>
<organism evidence="2 3">
    <name type="scientific">Streptomyces exfoliatus</name>
    <name type="common">Streptomyces hydrogenans</name>
    <dbReference type="NCBI Taxonomy" id="1905"/>
    <lineage>
        <taxon>Bacteria</taxon>
        <taxon>Bacillati</taxon>
        <taxon>Actinomycetota</taxon>
        <taxon>Actinomycetes</taxon>
        <taxon>Kitasatosporales</taxon>
        <taxon>Streptomycetaceae</taxon>
        <taxon>Streptomyces</taxon>
    </lineage>
</organism>
<evidence type="ECO:0000313" key="3">
    <source>
        <dbReference type="Proteomes" id="UP001551210"/>
    </source>
</evidence>
<name>A0ABV3D615_STREX</name>
<reference evidence="2 3" key="1">
    <citation type="submission" date="2024-06" db="EMBL/GenBank/DDBJ databases">
        <title>The Natural Products Discovery Center: Release of the First 8490 Sequenced Strains for Exploring Actinobacteria Biosynthetic Diversity.</title>
        <authorList>
            <person name="Kalkreuter E."/>
            <person name="Kautsar S.A."/>
            <person name="Yang D."/>
            <person name="Bader C.D."/>
            <person name="Teijaro C.N."/>
            <person name="Fluegel L."/>
            <person name="Davis C.M."/>
            <person name="Simpson J.R."/>
            <person name="Lauterbach L."/>
            <person name="Steele A.D."/>
            <person name="Gui C."/>
            <person name="Meng S."/>
            <person name="Li G."/>
            <person name="Viehrig K."/>
            <person name="Ye F."/>
            <person name="Su P."/>
            <person name="Kiefer A.F."/>
            <person name="Nichols A."/>
            <person name="Cepeda A.J."/>
            <person name="Yan W."/>
            <person name="Fan B."/>
            <person name="Jiang Y."/>
            <person name="Adhikari A."/>
            <person name="Zheng C.-J."/>
            <person name="Schuster L."/>
            <person name="Cowan T.M."/>
            <person name="Smanski M.J."/>
            <person name="Chevrette M.G."/>
            <person name="De Carvalho L.P.S."/>
            <person name="Shen B."/>
        </authorList>
    </citation>
    <scope>NUCLEOTIDE SEQUENCE [LARGE SCALE GENOMIC DNA]</scope>
    <source>
        <strain evidence="2 3">NPDC045705</strain>
    </source>
</reference>
<feature type="region of interest" description="Disordered" evidence="1">
    <location>
        <begin position="61"/>
        <end position="98"/>
    </location>
</feature>
<dbReference type="Proteomes" id="UP001551210">
    <property type="component" value="Unassembled WGS sequence"/>
</dbReference>
<comment type="caution">
    <text evidence="2">The sequence shown here is derived from an EMBL/GenBank/DDBJ whole genome shotgun (WGS) entry which is preliminary data.</text>
</comment>
<dbReference type="RefSeq" id="WP_359216128.1">
    <property type="nucleotide sequence ID" value="NZ_JBEZAM010000086.1"/>
</dbReference>
<proteinExistence type="predicted"/>
<gene>
    <name evidence="2" type="ORF">AB0A76_32785</name>
</gene>
<keyword evidence="3" id="KW-1185">Reference proteome</keyword>
<evidence type="ECO:0000256" key="1">
    <source>
        <dbReference type="SAM" id="MobiDB-lite"/>
    </source>
</evidence>